<name>A0A0B7FUW8_THACB</name>
<gene>
    <name evidence="2" type="ORF">RSOLAG1IB_12288</name>
</gene>
<accession>A0A0B7FUW8</accession>
<dbReference type="EMBL" id="LN679511">
    <property type="protein sequence ID" value="CEL60028.1"/>
    <property type="molecule type" value="Genomic_DNA"/>
</dbReference>
<feature type="compositionally biased region" description="Polar residues" evidence="1">
    <location>
        <begin position="35"/>
        <end position="52"/>
    </location>
</feature>
<organism evidence="2 3">
    <name type="scientific">Thanatephorus cucumeris (strain AG1-IB / isolate 7/3/14)</name>
    <name type="common">Lettuce bottom rot fungus</name>
    <name type="synonym">Rhizoctonia solani</name>
    <dbReference type="NCBI Taxonomy" id="1108050"/>
    <lineage>
        <taxon>Eukaryota</taxon>
        <taxon>Fungi</taxon>
        <taxon>Dikarya</taxon>
        <taxon>Basidiomycota</taxon>
        <taxon>Agaricomycotina</taxon>
        <taxon>Agaricomycetes</taxon>
        <taxon>Cantharellales</taxon>
        <taxon>Ceratobasidiaceae</taxon>
        <taxon>Rhizoctonia</taxon>
        <taxon>Rhizoctonia solani AG-1</taxon>
    </lineage>
</organism>
<dbReference type="AlphaFoldDB" id="A0A0B7FUW8"/>
<reference evidence="2 3" key="1">
    <citation type="submission" date="2014-11" db="EMBL/GenBank/DDBJ databases">
        <authorList>
            <person name="Wibberg Daniel"/>
        </authorList>
    </citation>
    <scope>NUCLEOTIDE SEQUENCE [LARGE SCALE GENOMIC DNA]</scope>
    <source>
        <strain evidence="2">Rhizoctonia solani AG1-IB 7/3/14</strain>
    </source>
</reference>
<feature type="region of interest" description="Disordered" evidence="1">
    <location>
        <begin position="1"/>
        <end position="22"/>
    </location>
</feature>
<evidence type="ECO:0000313" key="3">
    <source>
        <dbReference type="Proteomes" id="UP000059188"/>
    </source>
</evidence>
<dbReference type="Proteomes" id="UP000059188">
    <property type="component" value="Unassembled WGS sequence"/>
</dbReference>
<keyword evidence="3" id="KW-1185">Reference proteome</keyword>
<proteinExistence type="predicted"/>
<sequence length="69" mass="7562">MIDHDDGDKCWAGKGEQHQTPESRANFIYPFAIPPSTTQLGDFGNSARQPGQDSDDPSVRFSGCLYDAD</sequence>
<evidence type="ECO:0000313" key="2">
    <source>
        <dbReference type="EMBL" id="CEL60028.1"/>
    </source>
</evidence>
<feature type="region of interest" description="Disordered" evidence="1">
    <location>
        <begin position="35"/>
        <end position="69"/>
    </location>
</feature>
<protein>
    <submittedName>
        <fullName evidence="2">Uncharacterized protein</fullName>
    </submittedName>
</protein>
<feature type="compositionally biased region" description="Basic and acidic residues" evidence="1">
    <location>
        <begin position="1"/>
        <end position="21"/>
    </location>
</feature>
<evidence type="ECO:0000256" key="1">
    <source>
        <dbReference type="SAM" id="MobiDB-lite"/>
    </source>
</evidence>